<dbReference type="InterPro" id="IPR032675">
    <property type="entry name" value="LRR_dom_sf"/>
</dbReference>
<dbReference type="SUPFAM" id="SSF52047">
    <property type="entry name" value="RNI-like"/>
    <property type="match status" value="1"/>
</dbReference>
<protein>
    <recommendedName>
        <fullName evidence="5">F-box domain-containing protein</fullName>
    </recommendedName>
</protein>
<gene>
    <name evidence="1" type="ORF">PBRA_008443</name>
    <name evidence="2" type="ORF">PLBR_LOCUS8802</name>
</gene>
<sequence>MLTTELLALPDDLLGAISLGLFLVDKASLALTSRRVRQALQRRRAIWAFVDLRGTAKTSRITTIVFAAVSALQVLDLSFSAAVNGVVLMALRHCPRLRTLSIKGCRTISGQEVVAAVDILTRCTDLCQVHMAGTTKVIADAHAVGELLQIASYAKLDLDIGLCSCRRPGERCFRCRRTFCDFCVDIGICEQCITPLCDLCCPTVKCDSCDVALCQLCNPDGAVCEFCGLGSCNNHPDCSAVVADCRYVRCLGACC</sequence>
<proteinExistence type="predicted"/>
<name>A0A0G4J1I4_PLABS</name>
<dbReference type="Proteomes" id="UP000290189">
    <property type="component" value="Unassembled WGS sequence"/>
</dbReference>
<keyword evidence="2" id="KW-0496">Mitochondrion</keyword>
<reference evidence="2 4" key="2">
    <citation type="submission" date="2018-03" db="EMBL/GenBank/DDBJ databases">
        <authorList>
            <person name="Fogelqvist J."/>
        </authorList>
    </citation>
    <scope>NUCLEOTIDE SEQUENCE [LARGE SCALE GENOMIC DNA]</scope>
</reference>
<dbReference type="EMBL" id="CDSF01000109">
    <property type="protein sequence ID" value="CEP01131.1"/>
    <property type="molecule type" value="Genomic_DNA"/>
</dbReference>
<geneLocation type="mitochondrion" evidence="2"/>
<accession>A0A0G4J1I4</accession>
<reference evidence="1 3" key="1">
    <citation type="submission" date="2015-02" db="EMBL/GenBank/DDBJ databases">
        <authorList>
            <person name="Chooi Y.-H."/>
        </authorList>
    </citation>
    <scope>NUCLEOTIDE SEQUENCE [LARGE SCALE GENOMIC DNA]</scope>
    <source>
        <strain evidence="1">E3</strain>
    </source>
</reference>
<evidence type="ECO:0008006" key="5">
    <source>
        <dbReference type="Google" id="ProtNLM"/>
    </source>
</evidence>
<evidence type="ECO:0000313" key="2">
    <source>
        <dbReference type="EMBL" id="SPR01587.1"/>
    </source>
</evidence>
<evidence type="ECO:0000313" key="1">
    <source>
        <dbReference type="EMBL" id="CEP01131.1"/>
    </source>
</evidence>
<dbReference type="EMBL" id="OVEO01000018">
    <property type="protein sequence ID" value="SPR01587.1"/>
    <property type="molecule type" value="Genomic_DNA"/>
</dbReference>
<evidence type="ECO:0000313" key="4">
    <source>
        <dbReference type="Proteomes" id="UP000290189"/>
    </source>
</evidence>
<evidence type="ECO:0000313" key="3">
    <source>
        <dbReference type="Proteomes" id="UP000039324"/>
    </source>
</evidence>
<organism evidence="1 3">
    <name type="scientific">Plasmodiophora brassicae</name>
    <name type="common">Clubroot disease agent</name>
    <dbReference type="NCBI Taxonomy" id="37360"/>
    <lineage>
        <taxon>Eukaryota</taxon>
        <taxon>Sar</taxon>
        <taxon>Rhizaria</taxon>
        <taxon>Endomyxa</taxon>
        <taxon>Phytomyxea</taxon>
        <taxon>Plasmodiophorida</taxon>
        <taxon>Plasmodiophoridae</taxon>
        <taxon>Plasmodiophora</taxon>
    </lineage>
</organism>
<keyword evidence="3" id="KW-1185">Reference proteome</keyword>
<dbReference type="Gene3D" id="3.80.10.10">
    <property type="entry name" value="Ribonuclease Inhibitor"/>
    <property type="match status" value="1"/>
</dbReference>
<dbReference type="AlphaFoldDB" id="A0A0G4J1I4"/>
<dbReference type="Proteomes" id="UP000039324">
    <property type="component" value="Unassembled WGS sequence"/>
</dbReference>